<dbReference type="InterPro" id="IPR001638">
    <property type="entry name" value="Solute-binding_3/MltF_N"/>
</dbReference>
<dbReference type="Pfam" id="PF00497">
    <property type="entry name" value="SBP_bac_3"/>
    <property type="match status" value="1"/>
</dbReference>
<dbReference type="Gene3D" id="3.40.190.10">
    <property type="entry name" value="Periplasmic binding protein-like II"/>
    <property type="match status" value="2"/>
</dbReference>
<dbReference type="AlphaFoldDB" id="A0A064CU57"/>
<feature type="signal peptide" evidence="2">
    <location>
        <begin position="1"/>
        <end position="26"/>
    </location>
</feature>
<dbReference type="Proteomes" id="UP000022835">
    <property type="component" value="Unassembled WGS sequence"/>
</dbReference>
<proteinExistence type="predicted"/>
<dbReference type="RefSeq" id="WP_051660260.1">
    <property type="nucleotide sequence ID" value="NZ_JALN02000001.1"/>
</dbReference>
<name>A0A064CU57_9MYCO</name>
<keyword evidence="5" id="KW-1185">Reference proteome</keyword>
<feature type="chain" id="PRO_5001627962" description="Solute-binding protein family 3/N-terminal domain-containing protein" evidence="2">
    <location>
        <begin position="27"/>
        <end position="262"/>
    </location>
</feature>
<evidence type="ECO:0000256" key="1">
    <source>
        <dbReference type="ARBA" id="ARBA00022729"/>
    </source>
</evidence>
<evidence type="ECO:0000256" key="2">
    <source>
        <dbReference type="SAM" id="SignalP"/>
    </source>
</evidence>
<evidence type="ECO:0000259" key="3">
    <source>
        <dbReference type="SMART" id="SM00062"/>
    </source>
</evidence>
<dbReference type="PROSITE" id="PS51257">
    <property type="entry name" value="PROKAR_LIPOPROTEIN"/>
    <property type="match status" value="1"/>
</dbReference>
<comment type="caution">
    <text evidence="4">The sequence shown here is derived from an EMBL/GenBank/DDBJ whole genome shotgun (WGS) entry which is preliminary data.</text>
</comment>
<dbReference type="SMART" id="SM00062">
    <property type="entry name" value="PBPb"/>
    <property type="match status" value="1"/>
</dbReference>
<dbReference type="PANTHER" id="PTHR35936:SF19">
    <property type="entry name" value="AMINO-ACID-BINDING PROTEIN YXEM-RELATED"/>
    <property type="match status" value="1"/>
</dbReference>
<dbReference type="STRING" id="1440774.Y900_026120"/>
<evidence type="ECO:0000313" key="4">
    <source>
        <dbReference type="EMBL" id="KDF02318.1"/>
    </source>
</evidence>
<feature type="domain" description="Solute-binding protein family 3/N-terminal" evidence="3">
    <location>
        <begin position="31"/>
        <end position="256"/>
    </location>
</feature>
<accession>A0A064CU57</accession>
<protein>
    <recommendedName>
        <fullName evidence="3">Solute-binding protein family 3/N-terminal domain-containing protein</fullName>
    </recommendedName>
</protein>
<evidence type="ECO:0000313" key="5">
    <source>
        <dbReference type="Proteomes" id="UP000022835"/>
    </source>
</evidence>
<gene>
    <name evidence="4" type="ORF">Y900_026120</name>
</gene>
<dbReference type="PANTHER" id="PTHR35936">
    <property type="entry name" value="MEMBRANE-BOUND LYTIC MUREIN TRANSGLYCOSYLASE F"/>
    <property type="match status" value="1"/>
</dbReference>
<reference evidence="4" key="1">
    <citation type="submission" date="2014-05" db="EMBL/GenBank/DDBJ databases">
        <title>Genome sequence of Mycobacterium aromaticivorans strain JS19b1T (= DSM 45407T).</title>
        <authorList>
            <person name="Kwak Y."/>
            <person name="Park G.-S."/>
            <person name="Li Q.X."/>
            <person name="Lee S.-E."/>
            <person name="Shin J.-H."/>
        </authorList>
    </citation>
    <scope>NUCLEOTIDE SEQUENCE [LARGE SCALE GENOMIC DNA]</scope>
    <source>
        <strain evidence="4">JS19b1</strain>
    </source>
</reference>
<dbReference type="eggNOG" id="COG0834">
    <property type="taxonomic scope" value="Bacteria"/>
</dbReference>
<keyword evidence="1 2" id="KW-0732">Signal</keyword>
<dbReference type="SUPFAM" id="SSF53850">
    <property type="entry name" value="Periplasmic binding protein-like II"/>
    <property type="match status" value="1"/>
</dbReference>
<organism evidence="4 5">
    <name type="scientific">Mycolicibacterium aromaticivorans JS19b1 = JCM 16368</name>
    <dbReference type="NCBI Taxonomy" id="1440774"/>
    <lineage>
        <taxon>Bacteria</taxon>
        <taxon>Bacillati</taxon>
        <taxon>Actinomycetota</taxon>
        <taxon>Actinomycetes</taxon>
        <taxon>Mycobacteriales</taxon>
        <taxon>Mycobacteriaceae</taxon>
        <taxon>Mycolicibacterium</taxon>
    </lineage>
</organism>
<dbReference type="EMBL" id="JALN02000001">
    <property type="protein sequence ID" value="KDF02318.1"/>
    <property type="molecule type" value="Genomic_DNA"/>
</dbReference>
<sequence length="262" mass="27748">MRPLTFGALAITVALTACVAPAVARAGGPAILKVCTTGDYRPLTYRDPATGQYSGVDIDMAADLAQHLGRTAVFVPTTWSTLVADLTSPGRCDIAMGGITDTPERRRVVDVTRPYLAGGKTALVRAADTERLASIEQINQPGVRVIENNGGTNEQFARTHLPEAQLITWPDNTTIFDQLAAGGADVMVTDAIEAIYQSSLHPELVAEHPADPFTSEAKAYLLPKGSPIAAATDAWLAGALRDGTYAGSYERWLHVPAPDPPS</sequence>